<dbReference type="RefSeq" id="WP_008044524.1">
    <property type="nucleotide sequence ID" value="NZ_CH724151.1"/>
</dbReference>
<dbReference type="STRING" id="314283.MED297_19512"/>
<evidence type="ECO:0000313" key="3">
    <source>
        <dbReference type="Proteomes" id="UP000005953"/>
    </source>
</evidence>
<accession>A4B907</accession>
<comment type="caution">
    <text evidence="2">The sequence shown here is derived from an EMBL/GenBank/DDBJ whole genome shotgun (WGS) entry which is preliminary data.</text>
</comment>
<dbReference type="AlphaFoldDB" id="A4B907"/>
<reference evidence="2 3" key="1">
    <citation type="submission" date="2006-02" db="EMBL/GenBank/DDBJ databases">
        <authorList>
            <person name="Pinhassi J."/>
            <person name="Pedros-Alio C."/>
            <person name="Ferriera S."/>
            <person name="Johnson J."/>
            <person name="Kravitz S."/>
            <person name="Halpern A."/>
            <person name="Remington K."/>
            <person name="Beeson K."/>
            <person name="Tran B."/>
            <person name="Rogers Y.-H."/>
            <person name="Friedman R."/>
            <person name="Venter J.C."/>
        </authorList>
    </citation>
    <scope>NUCLEOTIDE SEQUENCE [LARGE SCALE GENOMIC DNA]</scope>
    <source>
        <strain evidence="2 3">MED297</strain>
    </source>
</reference>
<feature type="chain" id="PRO_5002666342" description="Haemolysin activator HlyB C-terminal domain-containing protein" evidence="1">
    <location>
        <begin position="28"/>
        <end position="400"/>
    </location>
</feature>
<evidence type="ECO:0000256" key="1">
    <source>
        <dbReference type="SAM" id="SignalP"/>
    </source>
</evidence>
<organism evidence="2 3">
    <name type="scientific">Reinekea blandensis MED297</name>
    <dbReference type="NCBI Taxonomy" id="314283"/>
    <lineage>
        <taxon>Bacteria</taxon>
        <taxon>Pseudomonadati</taxon>
        <taxon>Pseudomonadota</taxon>
        <taxon>Gammaproteobacteria</taxon>
        <taxon>Oceanospirillales</taxon>
        <taxon>Saccharospirillaceae</taxon>
        <taxon>Reinekea</taxon>
    </lineage>
</organism>
<evidence type="ECO:0008006" key="4">
    <source>
        <dbReference type="Google" id="ProtNLM"/>
    </source>
</evidence>
<protein>
    <recommendedName>
        <fullName evidence="4">Haemolysin activator HlyB C-terminal domain-containing protein</fullName>
    </recommendedName>
</protein>
<keyword evidence="1" id="KW-0732">Signal</keyword>
<dbReference type="HOGENOM" id="CLU_688621_0_0_6"/>
<dbReference type="Proteomes" id="UP000005953">
    <property type="component" value="Unassembled WGS sequence"/>
</dbReference>
<feature type="signal peptide" evidence="1">
    <location>
        <begin position="1"/>
        <end position="27"/>
    </location>
</feature>
<gene>
    <name evidence="2" type="ORF">MED297_19512</name>
</gene>
<proteinExistence type="predicted"/>
<sequence>MMMTQYFNKLTLTLAFLLSGCAIFPQASNEDRLSRVAGRDFVLSVQEPEVDLSRLPAIGSNDDTVLRLVSPELARQAYQSNGNRTPGPVTLTDPSGSITNALAKYYVREHELRFIARGSIRNLDPAFIQRALSRGDFVLDVRLTHLELRTNEDGLFFPLANYQLTVVDRERGRNLLQDNCTFAQPSNAQPMQYFTTGNGTNLSRFLQRFASPCLQYFAKGTSLPSANQFNLENKSNRTVAAGNSFTRVGLQASTRYYPDYPSEASLLNGVGLSVSRVKRLHPTVGFEFGATALAHTQDQWPALNDSTLYGGEMLAGFNYFPDGDADQGYHLLLRGQVLQTRQNSVLLSTNAIGLSAGLFYPLFSQLHVSADYSVWQHVGPTTESNLLGHELRVSLRYQYD</sequence>
<evidence type="ECO:0000313" key="2">
    <source>
        <dbReference type="EMBL" id="EAR11108.1"/>
    </source>
</evidence>
<keyword evidence="3" id="KW-1185">Reference proteome</keyword>
<dbReference type="EMBL" id="AAOE01000001">
    <property type="protein sequence ID" value="EAR11108.1"/>
    <property type="molecule type" value="Genomic_DNA"/>
</dbReference>
<name>A4B907_9GAMM</name>